<dbReference type="Proteomes" id="UP000291236">
    <property type="component" value="Chromosome"/>
</dbReference>
<name>A0A4P2VMJ7_FLUSA</name>
<dbReference type="AlphaFoldDB" id="A0A4P2VMJ7"/>
<organism evidence="1 2">
    <name type="scientific">Fluviispira sanaruensis</name>
    <dbReference type="NCBI Taxonomy" id="2493639"/>
    <lineage>
        <taxon>Bacteria</taxon>
        <taxon>Pseudomonadati</taxon>
        <taxon>Bdellovibrionota</taxon>
        <taxon>Oligoflexia</taxon>
        <taxon>Silvanigrellales</taxon>
        <taxon>Silvanigrellaceae</taxon>
        <taxon>Fluviispira</taxon>
    </lineage>
</organism>
<keyword evidence="2" id="KW-1185">Reference proteome</keyword>
<dbReference type="EMBL" id="AP019368">
    <property type="protein sequence ID" value="BBH53100.1"/>
    <property type="molecule type" value="Genomic_DNA"/>
</dbReference>
<evidence type="ECO:0000313" key="2">
    <source>
        <dbReference type="Proteomes" id="UP000291236"/>
    </source>
</evidence>
<accession>A0A4P2VMJ7</accession>
<reference evidence="1 2" key="1">
    <citation type="submission" date="2018-12" db="EMBL/GenBank/DDBJ databases">
        <title>Rubrispira sanarue gen. nov., sp., nov., a member of the order Silvanigrellales, isolated from a brackish lake in Hamamatsu Japan.</title>
        <authorList>
            <person name="Maejima Y."/>
            <person name="Iino T."/>
            <person name="Muraguchi Y."/>
            <person name="Fukuda K."/>
            <person name="Nojiri H."/>
            <person name="Ohkuma M."/>
            <person name="Moriuchi R."/>
            <person name="Dohra H."/>
            <person name="Kimbara K."/>
            <person name="Shintani M."/>
        </authorList>
    </citation>
    <scope>NUCLEOTIDE SEQUENCE [LARGE SCALE GENOMIC DNA]</scope>
    <source>
        <strain evidence="1 2">RF1110005</strain>
    </source>
</reference>
<sequence>MQKYKRHFGSIYMKCDGLFTKKCFSKTSVFKSYQMFAQKKQTKRKIRKKVHLHAVFKLMNHLGRAETTEAAAFFI</sequence>
<protein>
    <submittedName>
        <fullName evidence="1">Uncharacterized protein</fullName>
    </submittedName>
</protein>
<dbReference type="KEGG" id="sbf:JCM31447_15430"/>
<evidence type="ECO:0000313" key="1">
    <source>
        <dbReference type="EMBL" id="BBH53100.1"/>
    </source>
</evidence>
<gene>
    <name evidence="1" type="ORF">JCM31447_15430</name>
</gene>
<proteinExistence type="predicted"/>